<sequence length="468" mass="47567">MNPLEELTGLELAAAFRRRELGVEEMTDLAISRAEQLEPVVGAFTTLAHSRAHGAARAAQRIVDAGDGGPLTGVPTAIKDLEPTAGVLTTLGSASYRDWIPDFDDTVVRAIDDAGLVWIGKTTVPEFGAACYTEPEVAAPSRSPHALERSAAGSSGGAAAAVAARIVPVAQGSDTAGSLRSPASACGVVGLKPSRGLLTGGLAGSDGFGLSTKGPIGLTVRDTAALLDVLASAPPVGTVHPAVRGGFLAACDDQPGGLRIAVATESVSGGDVDPLVAAACEETGRQLASLGHSVTAMTQPTDLEFVDAFTALFSALAGAKPVPAGKEVMLRPIVRHLRERAAKTDSATLGAALMRVQAAAGAWAGRFGAADIVVQPTITQLPAVVGSLRNDHDPAAELAAMTAFTGNTVLANATGFPAISLPLGWTDGGVPIGVTLTAKWGMDSLLFAVSAQLEAAVPWRWRRPIGLP</sequence>
<gene>
    <name evidence="3" type="ORF">FB468_0179</name>
</gene>
<dbReference type="STRING" id="55969.SD72_04335"/>
<feature type="domain" description="Amidase" evidence="2">
    <location>
        <begin position="25"/>
        <end position="446"/>
    </location>
</feature>
<dbReference type="PANTHER" id="PTHR11895:SF7">
    <property type="entry name" value="GLUTAMYL-TRNA(GLN) AMIDOTRANSFERASE SUBUNIT A, MITOCHONDRIAL"/>
    <property type="match status" value="1"/>
</dbReference>
<name>A0A542Y298_9MICO</name>
<evidence type="ECO:0000256" key="1">
    <source>
        <dbReference type="ARBA" id="ARBA00009199"/>
    </source>
</evidence>
<comment type="caution">
    <text evidence="3">The sequence shown here is derived from an EMBL/GenBank/DDBJ whole genome shotgun (WGS) entry which is preliminary data.</text>
</comment>
<evidence type="ECO:0000259" key="2">
    <source>
        <dbReference type="Pfam" id="PF01425"/>
    </source>
</evidence>
<dbReference type="AlphaFoldDB" id="A0A542Y298"/>
<evidence type="ECO:0000313" key="4">
    <source>
        <dbReference type="Proteomes" id="UP000319094"/>
    </source>
</evidence>
<dbReference type="Gene3D" id="3.90.1300.10">
    <property type="entry name" value="Amidase signature (AS) domain"/>
    <property type="match status" value="1"/>
</dbReference>
<protein>
    <submittedName>
        <fullName evidence="3">Amidase</fullName>
    </submittedName>
</protein>
<accession>A0A542Y298</accession>
<dbReference type="Proteomes" id="UP000319094">
    <property type="component" value="Unassembled WGS sequence"/>
</dbReference>
<dbReference type="RefSeq" id="WP_141885687.1">
    <property type="nucleotide sequence ID" value="NZ_BAAAUY010000023.1"/>
</dbReference>
<dbReference type="OrthoDB" id="182039at2"/>
<comment type="similarity">
    <text evidence="1">Belongs to the amidase family.</text>
</comment>
<proteinExistence type="inferred from homology"/>
<reference evidence="3 4" key="1">
    <citation type="submission" date="2019-06" db="EMBL/GenBank/DDBJ databases">
        <title>Sequencing the genomes of 1000 actinobacteria strains.</title>
        <authorList>
            <person name="Klenk H.-P."/>
        </authorList>
    </citation>
    <scope>NUCLEOTIDE SEQUENCE [LARGE SCALE GENOMIC DNA]</scope>
    <source>
        <strain evidence="3 4">DSM 8803</strain>
    </source>
</reference>
<dbReference type="Pfam" id="PF01425">
    <property type="entry name" value="Amidase"/>
    <property type="match status" value="1"/>
</dbReference>
<dbReference type="InterPro" id="IPR000120">
    <property type="entry name" value="Amidase"/>
</dbReference>
<dbReference type="InterPro" id="IPR036928">
    <property type="entry name" value="AS_sf"/>
</dbReference>
<dbReference type="GO" id="GO:0003824">
    <property type="term" value="F:catalytic activity"/>
    <property type="evidence" value="ECO:0007669"/>
    <property type="project" value="InterPro"/>
</dbReference>
<dbReference type="InterPro" id="IPR023631">
    <property type="entry name" value="Amidase_dom"/>
</dbReference>
<evidence type="ECO:0000313" key="3">
    <source>
        <dbReference type="EMBL" id="TQL42197.1"/>
    </source>
</evidence>
<dbReference type="EMBL" id="VFON01000001">
    <property type="protein sequence ID" value="TQL42197.1"/>
    <property type="molecule type" value="Genomic_DNA"/>
</dbReference>
<dbReference type="SUPFAM" id="SSF75304">
    <property type="entry name" value="Amidase signature (AS) enzymes"/>
    <property type="match status" value="1"/>
</dbReference>
<dbReference type="PANTHER" id="PTHR11895">
    <property type="entry name" value="TRANSAMIDASE"/>
    <property type="match status" value="1"/>
</dbReference>
<keyword evidence="4" id="KW-1185">Reference proteome</keyword>
<organism evidence="3 4">
    <name type="scientific">Leucobacter komagatae</name>
    <dbReference type="NCBI Taxonomy" id="55969"/>
    <lineage>
        <taxon>Bacteria</taxon>
        <taxon>Bacillati</taxon>
        <taxon>Actinomycetota</taxon>
        <taxon>Actinomycetes</taxon>
        <taxon>Micrococcales</taxon>
        <taxon>Microbacteriaceae</taxon>
        <taxon>Leucobacter</taxon>
    </lineage>
</organism>